<comment type="caution">
    <text evidence="1">The sequence shown here is derived from an EMBL/GenBank/DDBJ whole genome shotgun (WGS) entry which is preliminary data.</text>
</comment>
<keyword evidence="2" id="KW-1185">Reference proteome</keyword>
<organism evidence="1 2">
    <name type="scientific">Echinococcus granulosus</name>
    <name type="common">Hydatid tapeworm</name>
    <dbReference type="NCBI Taxonomy" id="6210"/>
    <lineage>
        <taxon>Eukaryota</taxon>
        <taxon>Metazoa</taxon>
        <taxon>Spiralia</taxon>
        <taxon>Lophotrochozoa</taxon>
        <taxon>Platyhelminthes</taxon>
        <taxon>Cestoda</taxon>
        <taxon>Eucestoda</taxon>
        <taxon>Cyclophyllidea</taxon>
        <taxon>Taeniidae</taxon>
        <taxon>Echinococcus</taxon>
        <taxon>Echinococcus granulosus group</taxon>
    </lineage>
</organism>
<dbReference type="Proteomes" id="UP000019149">
    <property type="component" value="Unassembled WGS sequence"/>
</dbReference>
<dbReference type="AlphaFoldDB" id="W6UKZ4"/>
<dbReference type="Gene3D" id="1.20.1270.10">
    <property type="match status" value="1"/>
</dbReference>
<dbReference type="GeneID" id="36346688"/>
<dbReference type="RefSeq" id="XP_024345365.1">
    <property type="nucleotide sequence ID" value="XM_024500222.1"/>
</dbReference>
<proteinExistence type="predicted"/>
<dbReference type="CTD" id="36346688"/>
<gene>
    <name evidence="1" type="ORF">EGR_10973</name>
</gene>
<evidence type="ECO:0000313" key="2">
    <source>
        <dbReference type="Proteomes" id="UP000019149"/>
    </source>
</evidence>
<sequence length="109" mass="12642">MKNEEMREKTSEERRESTCAMCVEAIKWTDTGKQPMKEDYEQMHKSLRTCAALAVQRGDSMCLSNTHLNHLWTATGFAFLRLPRMEHIEAFMQPSVYSPSQHPSAFIYP</sequence>
<name>W6UKZ4_ECHGR</name>
<reference evidence="1 2" key="1">
    <citation type="journal article" date="2013" name="Nat. Genet.">
        <title>The genome of the hydatid tapeworm Echinococcus granulosus.</title>
        <authorList>
            <person name="Zheng H."/>
            <person name="Zhang W."/>
            <person name="Zhang L."/>
            <person name="Zhang Z."/>
            <person name="Li J."/>
            <person name="Lu G."/>
            <person name="Zhu Y."/>
            <person name="Wang Y."/>
            <person name="Huang Y."/>
            <person name="Liu J."/>
            <person name="Kang H."/>
            <person name="Chen J."/>
            <person name="Wang L."/>
            <person name="Chen A."/>
            <person name="Yu S."/>
            <person name="Gao Z."/>
            <person name="Jin L."/>
            <person name="Gu W."/>
            <person name="Wang Z."/>
            <person name="Zhao L."/>
            <person name="Shi B."/>
            <person name="Wen H."/>
            <person name="Lin R."/>
            <person name="Jones M.K."/>
            <person name="Brejova B."/>
            <person name="Vinar T."/>
            <person name="Zhao G."/>
            <person name="McManus D.P."/>
            <person name="Chen Z."/>
            <person name="Zhou Y."/>
            <person name="Wang S."/>
        </authorList>
    </citation>
    <scope>NUCLEOTIDE SEQUENCE [LARGE SCALE GENOMIC DNA]</scope>
</reference>
<dbReference type="InterPro" id="IPR029048">
    <property type="entry name" value="HSP70_C_sf"/>
</dbReference>
<accession>W6UKZ4</accession>
<evidence type="ECO:0000313" key="1">
    <source>
        <dbReference type="EMBL" id="EUB54169.1"/>
    </source>
</evidence>
<protein>
    <submittedName>
        <fullName evidence="1">Uncharacterized protein</fullName>
    </submittedName>
</protein>
<dbReference type="KEGG" id="egl:EGR_10973"/>
<dbReference type="EMBL" id="APAU02000316">
    <property type="protein sequence ID" value="EUB54169.1"/>
    <property type="molecule type" value="Genomic_DNA"/>
</dbReference>